<protein>
    <submittedName>
        <fullName evidence="4">Aminomethyltransferase family protein</fullName>
    </submittedName>
</protein>
<dbReference type="Pfam" id="PF01571">
    <property type="entry name" value="GCV_T"/>
    <property type="match status" value="1"/>
</dbReference>
<dbReference type="SUPFAM" id="SSF103025">
    <property type="entry name" value="Folate-binding domain"/>
    <property type="match status" value="1"/>
</dbReference>
<comment type="caution">
    <text evidence="4">The sequence shown here is derived from an EMBL/GenBank/DDBJ whole genome shotgun (WGS) entry which is preliminary data.</text>
</comment>
<feature type="domain" description="Aminomethyltransferase C-terminal" evidence="3">
    <location>
        <begin position="287"/>
        <end position="364"/>
    </location>
</feature>
<dbReference type="InterPro" id="IPR027266">
    <property type="entry name" value="TrmE/GcvT-like"/>
</dbReference>
<keyword evidence="1" id="KW-0808">Transferase</keyword>
<dbReference type="InterPro" id="IPR028896">
    <property type="entry name" value="GcvT/YgfZ/DmdA"/>
</dbReference>
<name>A0ABV4TYR1_9GAMM</name>
<dbReference type="Pfam" id="PF08669">
    <property type="entry name" value="GCV_T_C"/>
    <property type="match status" value="1"/>
</dbReference>
<evidence type="ECO:0000313" key="4">
    <source>
        <dbReference type="EMBL" id="MFA9461225.1"/>
    </source>
</evidence>
<evidence type="ECO:0000256" key="1">
    <source>
        <dbReference type="ARBA" id="ARBA00022576"/>
    </source>
</evidence>
<evidence type="ECO:0000259" key="2">
    <source>
        <dbReference type="Pfam" id="PF01571"/>
    </source>
</evidence>
<accession>A0ABV4TYR1</accession>
<feature type="domain" description="GCVT N-terminal" evidence="2">
    <location>
        <begin position="11"/>
        <end position="267"/>
    </location>
</feature>
<gene>
    <name evidence="4" type="ORF">ACERLL_10345</name>
</gene>
<dbReference type="RefSeq" id="WP_373656010.1">
    <property type="nucleotide sequence ID" value="NZ_JBGUAW010000006.1"/>
</dbReference>
<dbReference type="SUPFAM" id="SSF101790">
    <property type="entry name" value="Aminomethyltransferase beta-barrel domain"/>
    <property type="match status" value="1"/>
</dbReference>
<dbReference type="PANTHER" id="PTHR43757">
    <property type="entry name" value="AMINOMETHYLTRANSFERASE"/>
    <property type="match status" value="1"/>
</dbReference>
<dbReference type="Gene3D" id="3.30.1360.120">
    <property type="entry name" value="Probable tRNA modification gtpase trme, domain 1"/>
    <property type="match status" value="1"/>
</dbReference>
<dbReference type="PANTHER" id="PTHR43757:SF2">
    <property type="entry name" value="AMINOMETHYLTRANSFERASE, MITOCHONDRIAL"/>
    <property type="match status" value="1"/>
</dbReference>
<dbReference type="InterPro" id="IPR006222">
    <property type="entry name" value="GCVT_N"/>
</dbReference>
<proteinExistence type="predicted"/>
<sequence length="376" mass="42420">MAEEGLRDDVLFDRHRQLGADLEDVIWNMQIPAVYGDQDPHDEVVAVRTAVGLFDISALNIIHVEGPDAAEALNWMVSIKVPELKENRARLGMELTEQGGIRDDIMILRDGPEKFRISHGGGDTPKVLEQAVQGKNVKTWKDTDVHILSVQGPNALPFLNPNCDDDLARLKYFEHTFTKLFGMDVTIARCGYSGEYGFEVHVSSQNAVNLWDTLLDKGKAHGILPCSWTTIDLMRVEGALLFYPFDMPWENTTPWEIDWDWAVDEDKEEDWLGKEACLASKGKERSKIVGLSIDHPEDVEEEAKVLKDGQETGVVTMPGFSRYLMRNIALAHVKPEHTAIGTQLEVKDGKGTYKAHVMQTPFYDPMRMRSVPEQFK</sequence>
<dbReference type="InterPro" id="IPR029043">
    <property type="entry name" value="GcvT/YgfZ_C"/>
</dbReference>
<dbReference type="Proteomes" id="UP001575181">
    <property type="component" value="Unassembled WGS sequence"/>
</dbReference>
<dbReference type="InterPro" id="IPR013977">
    <property type="entry name" value="GcvT_C"/>
</dbReference>
<reference evidence="4 5" key="1">
    <citation type="submission" date="2024-08" db="EMBL/GenBank/DDBJ databases">
        <title>Whole-genome sequencing of halo(alkali)philic microorganisms from hypersaline lakes.</title>
        <authorList>
            <person name="Sorokin D.Y."/>
            <person name="Merkel A.Y."/>
            <person name="Messina E."/>
            <person name="Yakimov M."/>
        </authorList>
    </citation>
    <scope>NUCLEOTIDE SEQUENCE [LARGE SCALE GENOMIC DNA]</scope>
    <source>
        <strain evidence="4 5">Cl-TMA</strain>
    </source>
</reference>
<keyword evidence="5" id="KW-1185">Reference proteome</keyword>
<keyword evidence="1" id="KW-0032">Aminotransferase</keyword>
<dbReference type="EMBL" id="JBGUAW010000006">
    <property type="protein sequence ID" value="MFA9461225.1"/>
    <property type="molecule type" value="Genomic_DNA"/>
</dbReference>
<evidence type="ECO:0000259" key="3">
    <source>
        <dbReference type="Pfam" id="PF08669"/>
    </source>
</evidence>
<evidence type="ECO:0000313" key="5">
    <source>
        <dbReference type="Proteomes" id="UP001575181"/>
    </source>
</evidence>
<organism evidence="4 5">
    <name type="scientific">Thiohalorhabdus methylotrophus</name>
    <dbReference type="NCBI Taxonomy" id="3242694"/>
    <lineage>
        <taxon>Bacteria</taxon>
        <taxon>Pseudomonadati</taxon>
        <taxon>Pseudomonadota</taxon>
        <taxon>Gammaproteobacteria</taxon>
        <taxon>Thiohalorhabdales</taxon>
        <taxon>Thiohalorhabdaceae</taxon>
        <taxon>Thiohalorhabdus</taxon>
    </lineage>
</organism>
<dbReference type="PIRSF" id="PIRSF006487">
    <property type="entry name" value="GcvT"/>
    <property type="match status" value="1"/>
</dbReference>